<dbReference type="Gene3D" id="1.10.12.10">
    <property type="entry name" value="Lyase 2-enoyl-coa Hydratase, Chain A, domain 2"/>
    <property type="match status" value="1"/>
</dbReference>
<accession>A0ABV8A2I6</accession>
<sequence length="262" mass="27999">MAFIEVEDRGHLRILKLNRPEVRNAMSAPMMAELMAALDAAEADRDVRGVVLTGEGAAFCGGLDVEELKAMSSRSPEQHRADAAAFANMLQRIYLFPKPTFAAVNGHAVGAGAGMICACDFAVQDARANVGFTEAKIGFVAAVVAVFVMRQLPEKHARDLLLTARLVGAEEAARMGLVTEAVAEGQALTRALELAEAVTSNAPMSLRVTKQMLAEAPHQSLQDGLKQAAEWNAVARGSASLKEGVTAFLEKRSPDWNAVEER</sequence>
<dbReference type="InterPro" id="IPR014748">
    <property type="entry name" value="Enoyl-CoA_hydra_C"/>
</dbReference>
<evidence type="ECO:0000256" key="1">
    <source>
        <dbReference type="ARBA" id="ARBA00005254"/>
    </source>
</evidence>
<dbReference type="Gene3D" id="3.90.226.10">
    <property type="entry name" value="2-enoyl-CoA Hydratase, Chain A, domain 1"/>
    <property type="match status" value="1"/>
</dbReference>
<evidence type="ECO:0000313" key="2">
    <source>
        <dbReference type="EMBL" id="MFC3859858.1"/>
    </source>
</evidence>
<dbReference type="Proteomes" id="UP001595748">
    <property type="component" value="Unassembled WGS sequence"/>
</dbReference>
<dbReference type="PANTHER" id="PTHR42964:SF1">
    <property type="entry name" value="POLYKETIDE BIOSYNTHESIS ENOYL-COA HYDRATASE PKSH-RELATED"/>
    <property type="match status" value="1"/>
</dbReference>
<dbReference type="InterPro" id="IPR029045">
    <property type="entry name" value="ClpP/crotonase-like_dom_sf"/>
</dbReference>
<dbReference type="InterPro" id="IPR001753">
    <property type="entry name" value="Enoyl-CoA_hydra/iso"/>
</dbReference>
<dbReference type="EMBL" id="JBHRZF010000030">
    <property type="protein sequence ID" value="MFC3859858.1"/>
    <property type="molecule type" value="Genomic_DNA"/>
</dbReference>
<organism evidence="2 3">
    <name type="scientific">Deinococcus antarcticus</name>
    <dbReference type="NCBI Taxonomy" id="1298767"/>
    <lineage>
        <taxon>Bacteria</taxon>
        <taxon>Thermotogati</taxon>
        <taxon>Deinococcota</taxon>
        <taxon>Deinococci</taxon>
        <taxon>Deinococcales</taxon>
        <taxon>Deinococcaceae</taxon>
        <taxon>Deinococcus</taxon>
    </lineage>
</organism>
<keyword evidence="3" id="KW-1185">Reference proteome</keyword>
<evidence type="ECO:0000313" key="3">
    <source>
        <dbReference type="Proteomes" id="UP001595748"/>
    </source>
</evidence>
<proteinExistence type="inferred from homology"/>
<dbReference type="SUPFAM" id="SSF52096">
    <property type="entry name" value="ClpP/crotonase"/>
    <property type="match status" value="1"/>
</dbReference>
<dbReference type="InterPro" id="IPR051683">
    <property type="entry name" value="Enoyl-CoA_Hydratase/Isomerase"/>
</dbReference>
<protein>
    <submittedName>
        <fullName evidence="2">Enoyl-CoA hydratase/isomerase family protein</fullName>
    </submittedName>
</protein>
<dbReference type="CDD" id="cd06558">
    <property type="entry name" value="crotonase-like"/>
    <property type="match status" value="1"/>
</dbReference>
<dbReference type="PANTHER" id="PTHR42964">
    <property type="entry name" value="ENOYL-COA HYDRATASE"/>
    <property type="match status" value="1"/>
</dbReference>
<dbReference type="RefSeq" id="WP_380076019.1">
    <property type="nucleotide sequence ID" value="NZ_JBHRZF010000030.1"/>
</dbReference>
<gene>
    <name evidence="2" type="ORF">ACFOPQ_03650</name>
</gene>
<name>A0ABV8A2I6_9DEIO</name>
<comment type="caution">
    <text evidence="2">The sequence shown here is derived from an EMBL/GenBank/DDBJ whole genome shotgun (WGS) entry which is preliminary data.</text>
</comment>
<comment type="similarity">
    <text evidence="1">Belongs to the enoyl-CoA hydratase/isomerase family.</text>
</comment>
<reference evidence="3" key="1">
    <citation type="journal article" date="2019" name="Int. J. Syst. Evol. Microbiol.">
        <title>The Global Catalogue of Microorganisms (GCM) 10K type strain sequencing project: providing services to taxonomists for standard genome sequencing and annotation.</title>
        <authorList>
            <consortium name="The Broad Institute Genomics Platform"/>
            <consortium name="The Broad Institute Genome Sequencing Center for Infectious Disease"/>
            <person name="Wu L."/>
            <person name="Ma J."/>
        </authorList>
    </citation>
    <scope>NUCLEOTIDE SEQUENCE [LARGE SCALE GENOMIC DNA]</scope>
    <source>
        <strain evidence="3">CCTCC AB 2013263</strain>
    </source>
</reference>
<dbReference type="Pfam" id="PF00378">
    <property type="entry name" value="ECH_1"/>
    <property type="match status" value="1"/>
</dbReference>